<proteinExistence type="inferred from homology"/>
<reference evidence="13" key="1">
    <citation type="submission" date="2025-08" db="UniProtKB">
        <authorList>
            <consortium name="RefSeq"/>
        </authorList>
    </citation>
    <scope>IDENTIFICATION</scope>
</reference>
<gene>
    <name evidence="13" type="primary">LOC101848136</name>
</gene>
<evidence type="ECO:0000256" key="9">
    <source>
        <dbReference type="ARBA" id="ARBA00030608"/>
    </source>
</evidence>
<keyword evidence="7" id="KW-0496">Mitochondrion</keyword>
<keyword evidence="12" id="KW-1185">Reference proteome</keyword>
<evidence type="ECO:0000256" key="8">
    <source>
        <dbReference type="ARBA" id="ARBA00023136"/>
    </source>
</evidence>
<evidence type="ECO:0000256" key="7">
    <source>
        <dbReference type="ARBA" id="ARBA00023128"/>
    </source>
</evidence>
<evidence type="ECO:0000256" key="11">
    <source>
        <dbReference type="SAM" id="Phobius"/>
    </source>
</evidence>
<evidence type="ECO:0000256" key="10">
    <source>
        <dbReference type="ARBA" id="ARBA00031497"/>
    </source>
</evidence>
<evidence type="ECO:0000256" key="1">
    <source>
        <dbReference type="ARBA" id="ARBA00004292"/>
    </source>
</evidence>
<evidence type="ECO:0000256" key="6">
    <source>
        <dbReference type="ARBA" id="ARBA00022989"/>
    </source>
</evidence>
<keyword evidence="8 11" id="KW-0472">Membrane</keyword>
<comment type="similarity">
    <text evidence="2">Belongs to the complex I NDUFA11 subunit family.</text>
</comment>
<feature type="transmembrane region" description="Helical" evidence="11">
    <location>
        <begin position="134"/>
        <end position="151"/>
    </location>
</feature>
<evidence type="ECO:0000313" key="12">
    <source>
        <dbReference type="Proteomes" id="UP000694888"/>
    </source>
</evidence>
<organism evidence="12 13">
    <name type="scientific">Aplysia californica</name>
    <name type="common">California sea hare</name>
    <dbReference type="NCBI Taxonomy" id="6500"/>
    <lineage>
        <taxon>Eukaryota</taxon>
        <taxon>Metazoa</taxon>
        <taxon>Spiralia</taxon>
        <taxon>Lophotrochozoa</taxon>
        <taxon>Mollusca</taxon>
        <taxon>Gastropoda</taxon>
        <taxon>Heterobranchia</taxon>
        <taxon>Euthyneura</taxon>
        <taxon>Tectipleura</taxon>
        <taxon>Aplysiida</taxon>
        <taxon>Aplysioidea</taxon>
        <taxon>Aplysiidae</taxon>
        <taxon>Aplysia</taxon>
    </lineage>
</organism>
<dbReference type="RefSeq" id="XP_005105378.1">
    <property type="nucleotide sequence ID" value="XM_005105321.2"/>
</dbReference>
<protein>
    <recommendedName>
        <fullName evidence="3">NADH dehydrogenase [ubiquinone] 1 alpha subcomplex subunit 11</fullName>
    </recommendedName>
    <alternativeName>
        <fullName evidence="9">Complex I-B14.7</fullName>
    </alternativeName>
    <alternativeName>
        <fullName evidence="10">NADH-ubiquinone oxidoreductase subunit B14.7</fullName>
    </alternativeName>
</protein>
<dbReference type="PANTHER" id="PTHR21382">
    <property type="entry name" value="NADH-UBIQUINONE OXIDOREDUCTASE SUBUNIT"/>
    <property type="match status" value="1"/>
</dbReference>
<keyword evidence="6 11" id="KW-1133">Transmembrane helix</keyword>
<sequence>MGDGQLRYSTEISNDHYYKYRTRPGELNKYFTLYYPNDSEMIPKTVAGALVGSIPGGLAASGALLYDKQGFQLLRAAERCFRHFTPWVVSGATYGLGVSTAAQIRKKEDFYNHMLGGYGAGTMIGVWYKSHRMGAWLGLLFAGLGGLMKYIKDTDGDMKGEMRRTRVFNMYRTGWMVDRPDQEGVKDGEVNASFQKYRS</sequence>
<name>A0ABM0JZS5_APLCA</name>
<dbReference type="GeneID" id="101848136"/>
<keyword evidence="4 11" id="KW-0812">Transmembrane</keyword>
<evidence type="ECO:0000313" key="13">
    <source>
        <dbReference type="RefSeq" id="XP_005105378.1"/>
    </source>
</evidence>
<dbReference type="Proteomes" id="UP000694888">
    <property type="component" value="Unplaced"/>
</dbReference>
<comment type="subcellular location">
    <subcellularLocation>
        <location evidence="1">Mitochondrion inner membrane</location>
        <topology evidence="1">Multi-pass membrane protein</topology>
        <orientation evidence="1">Matrix side</orientation>
    </subcellularLocation>
</comment>
<evidence type="ECO:0000256" key="5">
    <source>
        <dbReference type="ARBA" id="ARBA00022792"/>
    </source>
</evidence>
<evidence type="ECO:0000256" key="2">
    <source>
        <dbReference type="ARBA" id="ARBA00008699"/>
    </source>
</evidence>
<feature type="transmembrane region" description="Helical" evidence="11">
    <location>
        <begin position="110"/>
        <end position="128"/>
    </location>
</feature>
<dbReference type="PANTHER" id="PTHR21382:SF1">
    <property type="entry name" value="NADH DEHYDROGENASE [UBIQUINONE] 1 ALPHA SUBCOMPLEX SUBUNIT 11"/>
    <property type="match status" value="1"/>
</dbReference>
<evidence type="ECO:0000256" key="3">
    <source>
        <dbReference type="ARBA" id="ARBA00018191"/>
    </source>
</evidence>
<evidence type="ECO:0000256" key="4">
    <source>
        <dbReference type="ARBA" id="ARBA00022692"/>
    </source>
</evidence>
<accession>A0ABM0JZS5</accession>
<dbReference type="InterPro" id="IPR039205">
    <property type="entry name" value="NDUFA11"/>
</dbReference>
<keyword evidence="5" id="KW-0999">Mitochondrion inner membrane</keyword>